<protein>
    <submittedName>
        <fullName evidence="1">Uncharacterized protein</fullName>
    </submittedName>
</protein>
<evidence type="ECO:0000313" key="1">
    <source>
        <dbReference type="EMBL" id="MBW66008.1"/>
    </source>
</evidence>
<dbReference type="AlphaFoldDB" id="A0A2M4CM85"/>
<proteinExistence type="predicted"/>
<name>A0A2M4CM85_ANODA</name>
<organism evidence="1">
    <name type="scientific">Anopheles darlingi</name>
    <name type="common">Mosquito</name>
    <dbReference type="NCBI Taxonomy" id="43151"/>
    <lineage>
        <taxon>Eukaryota</taxon>
        <taxon>Metazoa</taxon>
        <taxon>Ecdysozoa</taxon>
        <taxon>Arthropoda</taxon>
        <taxon>Hexapoda</taxon>
        <taxon>Insecta</taxon>
        <taxon>Pterygota</taxon>
        <taxon>Neoptera</taxon>
        <taxon>Endopterygota</taxon>
        <taxon>Diptera</taxon>
        <taxon>Nematocera</taxon>
        <taxon>Culicoidea</taxon>
        <taxon>Culicidae</taxon>
        <taxon>Anophelinae</taxon>
        <taxon>Anopheles</taxon>
    </lineage>
</organism>
<dbReference type="EMBL" id="GGFL01001830">
    <property type="protein sequence ID" value="MBW66008.1"/>
    <property type="molecule type" value="Transcribed_RNA"/>
</dbReference>
<sequence length="70" mass="8065">MRPFSEKSLVCLCYLVEIAAVLLIKRDLQGFPREILEFVWVLSLIKMAYTFSAECCLKMSPFTPTFILSI</sequence>
<accession>A0A2M4CM85</accession>
<reference evidence="1" key="1">
    <citation type="submission" date="2018-01" db="EMBL/GenBank/DDBJ databases">
        <title>An insight into the sialome of Amazonian anophelines.</title>
        <authorList>
            <person name="Ribeiro J.M."/>
            <person name="Scarpassa V."/>
            <person name="Calvo E."/>
        </authorList>
    </citation>
    <scope>NUCLEOTIDE SEQUENCE</scope>
</reference>